<protein>
    <submittedName>
        <fullName evidence="5">Beta-ketoacyl-[acyl-carrier-protein] synthase family protein</fullName>
    </submittedName>
</protein>
<keyword evidence="6" id="KW-1185">Reference proteome</keyword>
<accession>A0A937ER12</accession>
<dbReference type="SUPFAM" id="SSF53901">
    <property type="entry name" value="Thiolase-like"/>
    <property type="match status" value="2"/>
</dbReference>
<dbReference type="SMART" id="SM00825">
    <property type="entry name" value="PKS_KS"/>
    <property type="match status" value="1"/>
</dbReference>
<gene>
    <name evidence="5" type="ORF">JK359_32060</name>
</gene>
<dbReference type="InterPro" id="IPR020841">
    <property type="entry name" value="PKS_Beta-ketoAc_synthase_dom"/>
</dbReference>
<evidence type="ECO:0000313" key="5">
    <source>
        <dbReference type="EMBL" id="MBL1086540.1"/>
    </source>
</evidence>
<dbReference type="CDD" id="cd00834">
    <property type="entry name" value="KAS_I_II"/>
    <property type="match status" value="1"/>
</dbReference>
<dbReference type="GO" id="GO:0005829">
    <property type="term" value="C:cytosol"/>
    <property type="evidence" value="ECO:0007669"/>
    <property type="project" value="TreeGrafter"/>
</dbReference>
<dbReference type="InterPro" id="IPR014030">
    <property type="entry name" value="Ketoacyl_synth_N"/>
</dbReference>
<organism evidence="5 6">
    <name type="scientific">Streptomyces actinomycinicus</name>
    <dbReference type="NCBI Taxonomy" id="1695166"/>
    <lineage>
        <taxon>Bacteria</taxon>
        <taxon>Bacillati</taxon>
        <taxon>Actinomycetota</taxon>
        <taxon>Actinomycetes</taxon>
        <taxon>Kitasatosporales</taxon>
        <taxon>Streptomycetaceae</taxon>
        <taxon>Streptomyces</taxon>
    </lineage>
</organism>
<dbReference type="EMBL" id="JAERRK010000023">
    <property type="protein sequence ID" value="MBL1086540.1"/>
    <property type="molecule type" value="Genomic_DNA"/>
</dbReference>
<comment type="caution">
    <text evidence="5">The sequence shown here is derived from an EMBL/GenBank/DDBJ whole genome shotgun (WGS) entry which is preliminary data.</text>
</comment>
<dbReference type="InterPro" id="IPR000794">
    <property type="entry name" value="Beta-ketoacyl_synthase"/>
</dbReference>
<dbReference type="GO" id="GO:0006633">
    <property type="term" value="P:fatty acid biosynthetic process"/>
    <property type="evidence" value="ECO:0007669"/>
    <property type="project" value="TreeGrafter"/>
</dbReference>
<evidence type="ECO:0000256" key="2">
    <source>
        <dbReference type="ARBA" id="ARBA00022679"/>
    </source>
</evidence>
<reference evidence="5" key="1">
    <citation type="submission" date="2021-01" db="EMBL/GenBank/DDBJ databases">
        <title>WGS of actinomycetes isolated from Thailand.</title>
        <authorList>
            <person name="Thawai C."/>
        </authorList>
    </citation>
    <scope>NUCLEOTIDE SEQUENCE</scope>
    <source>
        <strain evidence="5">RCU-197</strain>
    </source>
</reference>
<dbReference type="RefSeq" id="WP_201843091.1">
    <property type="nucleotide sequence ID" value="NZ_JAERRK010000023.1"/>
</dbReference>
<dbReference type="PANTHER" id="PTHR11712:SF320">
    <property type="entry name" value="BETA-KETOACYL SYNTHASE"/>
    <property type="match status" value="1"/>
</dbReference>
<dbReference type="Pfam" id="PF02801">
    <property type="entry name" value="Ketoacyl-synt_C"/>
    <property type="match status" value="1"/>
</dbReference>
<sequence length="379" mass="38857">MTQSVAITGFGVLTAFGTGAGALREGVFAGRQIFSPVTRFDTAGYRAKHAATDPRPPAGQYQALVRCARAALAMAGTDARGAPTLIGTGGDFTGLPDRNGPPGRPDRLLDTLPALLPERLAHELGLGTPRLAFVNACTASTSALAHGAAMIEQGLTDIAVCGGAHLVSEDGFAKFDSGRALSPTGVQRPFSAGRDGLLHGDGAAVLVLESERRVAARRGPVQAWLRGWGMAGDAHHVIRPHPEGRGLEAAFRAALRKAGLHPHDIGYVNAHGTGTQLNDAAEAAALLRLFGPAGTRTPVSSTKSTTGHMLEATGAVEAVITVLALQDQLIPPTAGHLAADPECPVDCVPNTARPAPLRHAVSLNAAFGGANAALLLESS</sequence>
<evidence type="ECO:0000256" key="3">
    <source>
        <dbReference type="RuleBase" id="RU003694"/>
    </source>
</evidence>
<dbReference type="Proteomes" id="UP000661858">
    <property type="component" value="Unassembled WGS sequence"/>
</dbReference>
<comment type="similarity">
    <text evidence="1 3">Belongs to the thiolase-like superfamily. Beta-ketoacyl-ACP synthases family.</text>
</comment>
<dbReference type="GO" id="GO:0004315">
    <property type="term" value="F:3-oxoacyl-[acyl-carrier-protein] synthase activity"/>
    <property type="evidence" value="ECO:0007669"/>
    <property type="project" value="TreeGrafter"/>
</dbReference>
<evidence type="ECO:0000313" key="6">
    <source>
        <dbReference type="Proteomes" id="UP000661858"/>
    </source>
</evidence>
<evidence type="ECO:0000256" key="1">
    <source>
        <dbReference type="ARBA" id="ARBA00008467"/>
    </source>
</evidence>
<dbReference type="Gene3D" id="3.40.47.10">
    <property type="match status" value="1"/>
</dbReference>
<dbReference type="Pfam" id="PF00109">
    <property type="entry name" value="ketoacyl-synt"/>
    <property type="match status" value="1"/>
</dbReference>
<dbReference type="PANTHER" id="PTHR11712">
    <property type="entry name" value="POLYKETIDE SYNTHASE-RELATED"/>
    <property type="match status" value="1"/>
</dbReference>
<dbReference type="InterPro" id="IPR016039">
    <property type="entry name" value="Thiolase-like"/>
</dbReference>
<feature type="domain" description="Ketosynthase family 3 (KS3)" evidence="4">
    <location>
        <begin position="2"/>
        <end position="378"/>
    </location>
</feature>
<keyword evidence="2 3" id="KW-0808">Transferase</keyword>
<evidence type="ECO:0000259" key="4">
    <source>
        <dbReference type="PROSITE" id="PS52004"/>
    </source>
</evidence>
<dbReference type="AlphaFoldDB" id="A0A937ER12"/>
<dbReference type="PROSITE" id="PS52004">
    <property type="entry name" value="KS3_2"/>
    <property type="match status" value="1"/>
</dbReference>
<dbReference type="InterPro" id="IPR014031">
    <property type="entry name" value="Ketoacyl_synth_C"/>
</dbReference>
<name>A0A937ER12_9ACTN</name>
<proteinExistence type="inferred from homology"/>